<dbReference type="Pfam" id="PF06580">
    <property type="entry name" value="His_kinase"/>
    <property type="match status" value="1"/>
</dbReference>
<dbReference type="GO" id="GO:0000155">
    <property type="term" value="F:phosphorelay sensor kinase activity"/>
    <property type="evidence" value="ECO:0007669"/>
    <property type="project" value="InterPro"/>
</dbReference>
<dbReference type="EMBL" id="RJUF01000005">
    <property type="protein sequence ID" value="MCP9762067.1"/>
    <property type="molecule type" value="Genomic_DNA"/>
</dbReference>
<feature type="domain" description="PAC" evidence="8">
    <location>
        <begin position="1117"/>
        <end position="1169"/>
    </location>
</feature>
<dbReference type="InterPro" id="IPR013656">
    <property type="entry name" value="PAS_4"/>
</dbReference>
<evidence type="ECO:0000313" key="9">
    <source>
        <dbReference type="EMBL" id="MCP9762067.1"/>
    </source>
</evidence>
<dbReference type="SUPFAM" id="SSF55874">
    <property type="entry name" value="ATPase domain of HSP90 chaperone/DNA topoisomerase II/histidine kinase"/>
    <property type="match status" value="1"/>
</dbReference>
<feature type="domain" description="PAS" evidence="7">
    <location>
        <begin position="321"/>
        <end position="393"/>
    </location>
</feature>
<dbReference type="SMART" id="SM00086">
    <property type="entry name" value="PAC"/>
    <property type="match status" value="5"/>
</dbReference>
<protein>
    <recommendedName>
        <fullName evidence="2">histidine kinase</fullName>
        <ecNumber evidence="2">2.7.13.3</ecNumber>
    </recommendedName>
</protein>
<reference evidence="9 10" key="1">
    <citation type="submission" date="2018-11" db="EMBL/GenBank/DDBJ databases">
        <title>Novel bacteria species description.</title>
        <authorList>
            <person name="Han J.-H."/>
        </authorList>
    </citation>
    <scope>NUCLEOTIDE SEQUENCE [LARGE SCALE GENOMIC DNA]</scope>
    <source>
        <strain evidence="9 10">KCTC23259</strain>
    </source>
</reference>
<dbReference type="PANTHER" id="PTHR43304:SF1">
    <property type="entry name" value="PAC DOMAIN-CONTAINING PROTEIN"/>
    <property type="match status" value="1"/>
</dbReference>
<dbReference type="InterPro" id="IPR052162">
    <property type="entry name" value="Sensor_kinase/Photoreceptor"/>
</dbReference>
<keyword evidence="5" id="KW-0418">Kinase</keyword>
<keyword evidence="3" id="KW-0597">Phosphoprotein</keyword>
<dbReference type="InterPro" id="IPR000014">
    <property type="entry name" value="PAS"/>
</dbReference>
<dbReference type="Gene3D" id="3.30.450.20">
    <property type="entry name" value="PAS domain"/>
    <property type="match status" value="7"/>
</dbReference>
<dbReference type="SMART" id="SM00065">
    <property type="entry name" value="GAF"/>
    <property type="match status" value="2"/>
</dbReference>
<dbReference type="SMART" id="SM00091">
    <property type="entry name" value="PAS"/>
    <property type="match status" value="7"/>
</dbReference>
<dbReference type="EC" id="2.7.13.3" evidence="2"/>
<evidence type="ECO:0000256" key="2">
    <source>
        <dbReference type="ARBA" id="ARBA00012438"/>
    </source>
</evidence>
<dbReference type="Pfam" id="PF08448">
    <property type="entry name" value="PAS_4"/>
    <property type="match status" value="1"/>
</dbReference>
<comment type="catalytic activity">
    <reaction evidence="1">
        <text>ATP + protein L-histidine = ADP + protein N-phospho-L-histidine.</text>
        <dbReference type="EC" id="2.7.13.3"/>
    </reaction>
</comment>
<dbReference type="InterPro" id="IPR001610">
    <property type="entry name" value="PAC"/>
</dbReference>
<evidence type="ECO:0000256" key="3">
    <source>
        <dbReference type="ARBA" id="ARBA00022553"/>
    </source>
</evidence>
<evidence type="ECO:0000259" key="8">
    <source>
        <dbReference type="PROSITE" id="PS50113"/>
    </source>
</evidence>
<organism evidence="9 10">
    <name type="scientific">Lacihabitans soyangensis</name>
    <dbReference type="NCBI Taxonomy" id="869394"/>
    <lineage>
        <taxon>Bacteria</taxon>
        <taxon>Pseudomonadati</taxon>
        <taxon>Bacteroidota</taxon>
        <taxon>Cytophagia</taxon>
        <taxon>Cytophagales</taxon>
        <taxon>Leadbetterellaceae</taxon>
        <taxon>Lacihabitans</taxon>
    </lineage>
</organism>
<evidence type="ECO:0000256" key="5">
    <source>
        <dbReference type="ARBA" id="ARBA00022777"/>
    </source>
</evidence>
<evidence type="ECO:0000256" key="6">
    <source>
        <dbReference type="SAM" id="Phobius"/>
    </source>
</evidence>
<dbReference type="NCBIfam" id="TIGR00229">
    <property type="entry name" value="sensory_box"/>
    <property type="match status" value="5"/>
</dbReference>
<keyword evidence="4" id="KW-0808">Transferase</keyword>
<keyword evidence="6" id="KW-1133">Transmembrane helix</keyword>
<dbReference type="PROSITE" id="PS50112">
    <property type="entry name" value="PAS"/>
    <property type="match status" value="3"/>
</dbReference>
<dbReference type="GO" id="GO:0016020">
    <property type="term" value="C:membrane"/>
    <property type="evidence" value="ECO:0007669"/>
    <property type="project" value="InterPro"/>
</dbReference>
<dbReference type="Gene3D" id="3.30.565.10">
    <property type="entry name" value="Histidine kinase-like ATPase, C-terminal domain"/>
    <property type="match status" value="1"/>
</dbReference>
<dbReference type="Proteomes" id="UP001204144">
    <property type="component" value="Unassembled WGS sequence"/>
</dbReference>
<dbReference type="InterPro" id="IPR003018">
    <property type="entry name" value="GAF"/>
</dbReference>
<keyword evidence="6" id="KW-0472">Membrane</keyword>
<dbReference type="Pfam" id="PF13426">
    <property type="entry name" value="PAS_9"/>
    <property type="match status" value="2"/>
</dbReference>
<proteinExistence type="predicted"/>
<gene>
    <name evidence="9" type="ORF">EGI31_03810</name>
</gene>
<feature type="domain" description="PAS" evidence="7">
    <location>
        <begin position="222"/>
        <end position="257"/>
    </location>
</feature>
<dbReference type="SUPFAM" id="SSF55781">
    <property type="entry name" value="GAF domain-like"/>
    <property type="match status" value="2"/>
</dbReference>
<dbReference type="CDD" id="cd00130">
    <property type="entry name" value="PAS"/>
    <property type="match status" value="4"/>
</dbReference>
<dbReference type="Pfam" id="PF08447">
    <property type="entry name" value="PAS_3"/>
    <property type="match status" value="2"/>
</dbReference>
<evidence type="ECO:0000259" key="7">
    <source>
        <dbReference type="PROSITE" id="PS50112"/>
    </source>
</evidence>
<dbReference type="PANTHER" id="PTHR43304">
    <property type="entry name" value="PHYTOCHROME-LIKE PROTEIN CPH1"/>
    <property type="match status" value="1"/>
</dbReference>
<evidence type="ECO:0000256" key="4">
    <source>
        <dbReference type="ARBA" id="ARBA00022679"/>
    </source>
</evidence>
<dbReference type="InterPro" id="IPR010559">
    <property type="entry name" value="Sig_transdc_His_kin_internal"/>
</dbReference>
<dbReference type="InterPro" id="IPR036890">
    <property type="entry name" value="HATPase_C_sf"/>
</dbReference>
<evidence type="ECO:0000256" key="1">
    <source>
        <dbReference type="ARBA" id="ARBA00000085"/>
    </source>
</evidence>
<dbReference type="InterPro" id="IPR029016">
    <property type="entry name" value="GAF-like_dom_sf"/>
</dbReference>
<dbReference type="PROSITE" id="PS50113">
    <property type="entry name" value="PAC"/>
    <property type="match status" value="3"/>
</dbReference>
<dbReference type="Gene3D" id="3.30.450.40">
    <property type="match status" value="2"/>
</dbReference>
<accession>A0AAE3KRB5</accession>
<dbReference type="InterPro" id="IPR035965">
    <property type="entry name" value="PAS-like_dom_sf"/>
</dbReference>
<dbReference type="InterPro" id="IPR013655">
    <property type="entry name" value="PAS_fold_3"/>
</dbReference>
<feature type="domain" description="PAC" evidence="8">
    <location>
        <begin position="869"/>
        <end position="921"/>
    </location>
</feature>
<name>A0AAE3KRB5_9BACT</name>
<keyword evidence="6" id="KW-0812">Transmembrane</keyword>
<dbReference type="SUPFAM" id="SSF55785">
    <property type="entry name" value="PYP-like sensor domain (PAS domain)"/>
    <property type="match status" value="6"/>
</dbReference>
<dbReference type="Pfam" id="PF01590">
    <property type="entry name" value="GAF"/>
    <property type="match status" value="2"/>
</dbReference>
<keyword evidence="10" id="KW-1185">Reference proteome</keyword>
<comment type="caution">
    <text evidence="9">The sequence shown here is derived from an EMBL/GenBank/DDBJ whole genome shotgun (WGS) entry which is preliminary data.</text>
</comment>
<feature type="transmembrane region" description="Helical" evidence="6">
    <location>
        <begin position="6"/>
        <end position="23"/>
    </location>
</feature>
<feature type="domain" description="PAS" evidence="7">
    <location>
        <begin position="1170"/>
        <end position="1243"/>
    </location>
</feature>
<evidence type="ECO:0000313" key="10">
    <source>
        <dbReference type="Proteomes" id="UP001204144"/>
    </source>
</evidence>
<sequence>MDTAVILVIIVFSIFSFFLGKYWRMVWPLLSKFFSKQNNSPEPNVIKLERMVLSLEDEIAFNPLRLKSFLDLTRIGIWQYKVNAAQLEINNTTARMFGFESVDMLKMESFLKLIVGLNDLQNLINSFNGVLSTKKEYENIIQILSSDGQLKTLKVTMGYGESGSKFPLIIGNIQEVQGQVSEVLLQEQFRLVADSITDGIYIFEKGKLIFVSDKIRKGFEPGFFDNENLTDHDLFKFVHPEDVEQLVETLKRAKDKKMSSVRINFRLLPNPSTVIYREDIVNYYYNENGEILKTIVIAKDISELRNAKTSISFEAIMSMGLIDNFPGFLAVKNYDGEFIFANRNASEMFGVDPNEMIGRRDTDYNSFPELIQKYQEDDRKVIDTGQSLIIPKEKGIRRIGGVGYFQTIKIPVSIPGQEKKCVLLFAIDITDRVRQEDKEAEQRNKIVLRNKILFELSNSTISQNTKFSEKCKRLTEALTKGLDIEFASIWEVNADQITCLDNFSKSRDEHNITPPLALSQWQPYVDILENDRDLLIPDVFASPLVFDELKNYYTEHGIQSTMNIPLRLGNEFKGVICCEHTLRKEWDATEIAFARHIGNIKETLYEQELRKDVEKKLIERTEILRVTAEVSQLLQQTSNLEMSLDGILEKIGIASNSSRVYYFTNNFEGGYFRQEKEWVNIGVKSEMQNESLQSLAYSKLGRYYDELKNGRPFQFVISDIDDEEHYQRLFLQGIKSQLVIPVMSMGVMIGFIGFDDCENEKVWGENYINLLVSIGASLGLAIEKFENEKQKEESQNNFKQISDALEEVFWLFDLQQSKFLLISRACYEVFGIYETKGYLDYQFIEKLILQEDVDKIKQRKNGFEEGVLKDLNYKIKTPMGEIRIINEKISPIYDEQGQLVKISGIARDVTEKVTIDNEIQRLSVVVQKINNSILISDVEAKAIWANNAYLNLLEVDWENLKGKRPSDLFELEDKAYVLENTNFNSKNHPIEFKIKTFKGNWIWVEMTSTILYDSQGKPTQIVEIINDITERKRNELQLIENESRLRFITENTSDGFMIFNDLEIVYYSSQCEKIFGYPWQAIKSLSSEEIIGLIHNDDLVNYFEVVQKIPSQSGQNIFFQLRIRHNQGHYFWVEICVNAVTNQEGFPTSAVVVVRNIDQRKNMELALKDSEQKLTNILNSLDEVVWALEYPSLKPLFVSESIKNIYGVSSKEWKKDDQVVLQYTLPEDEEIVRGMMRKLGKTGHSNGVFRIKVKDKIKWIASVTKVVKGPIANSTMLIGTLNDITKIKEAESEAVLAKQETEIAQNAYSELELRALQMQMNPHFIFNALNSIQSYIINKEEQMANTYLTKFAALIRQFLDSSRSKYISLDEEITNLNLYVELEKLRFENKFDYVFDLDPKVSKYSEIPTMLLQPFIENAINHGLRYRNSKGMLRVSFIDNGRHILVKIQDNGVGRVAAEKIKSLSSKGYKSQGLKITAQRIENYNKLNQENIEYKISDLIENSENIGTLVEIYFPKI</sequence>
<dbReference type="InterPro" id="IPR000700">
    <property type="entry name" value="PAS-assoc_C"/>
</dbReference>
<feature type="domain" description="PAC" evidence="8">
    <location>
        <begin position="988"/>
        <end position="1040"/>
    </location>
</feature>